<reference evidence="2" key="1">
    <citation type="submission" date="2019-02" db="EMBL/GenBank/DDBJ databases">
        <title>Draft genome sequence of Enterococcus sp. Gos25-1.</title>
        <authorList>
            <person name="Tanaka N."/>
            <person name="Shiwa Y."/>
            <person name="Fujita N."/>
        </authorList>
    </citation>
    <scope>NUCLEOTIDE SEQUENCE [LARGE SCALE GENOMIC DNA]</scope>
    <source>
        <strain evidence="2">Gos25-1</strain>
    </source>
</reference>
<proteinExistence type="predicted"/>
<dbReference type="OrthoDB" id="9993805at2"/>
<keyword evidence="2" id="KW-1185">Reference proteome</keyword>
<comment type="caution">
    <text evidence="1">The sequence shown here is derived from an EMBL/GenBank/DDBJ whole genome shotgun (WGS) entry which is preliminary data.</text>
</comment>
<dbReference type="EMBL" id="BJCC01000013">
    <property type="protein sequence ID" value="GCF93741.1"/>
    <property type="molecule type" value="Genomic_DNA"/>
</dbReference>
<evidence type="ECO:0008006" key="3">
    <source>
        <dbReference type="Google" id="ProtNLM"/>
    </source>
</evidence>
<accession>A0A4P5PBT1</accession>
<dbReference type="RefSeq" id="WP_146622196.1">
    <property type="nucleotide sequence ID" value="NZ_BJCC01000013.1"/>
</dbReference>
<name>A0A4P5PBT1_9ENTE</name>
<dbReference type="AlphaFoldDB" id="A0A4P5PBT1"/>
<organism evidence="1 2">
    <name type="scientific">Enterococcus florum</name>
    <dbReference type="NCBI Taxonomy" id="2480627"/>
    <lineage>
        <taxon>Bacteria</taxon>
        <taxon>Bacillati</taxon>
        <taxon>Bacillota</taxon>
        <taxon>Bacilli</taxon>
        <taxon>Lactobacillales</taxon>
        <taxon>Enterococcaceae</taxon>
        <taxon>Enterococcus</taxon>
    </lineage>
</organism>
<gene>
    <name evidence="1" type="ORF">NRIC_16320</name>
</gene>
<sequence length="93" mass="10468">MYPYLTYLARQRGALLYVQHKLTGEQRLSLFLKNIVGSGNQFDPNHLKVYASCFGLKKNSISAALTNLKKAGVVNTTTPGHKNVRIKLTWYVV</sequence>
<dbReference type="Proteomes" id="UP000290567">
    <property type="component" value="Unassembled WGS sequence"/>
</dbReference>
<protein>
    <recommendedName>
        <fullName evidence="3">Helix-turn-helix domain-containing protein</fullName>
    </recommendedName>
</protein>
<evidence type="ECO:0000313" key="1">
    <source>
        <dbReference type="EMBL" id="GCF93741.1"/>
    </source>
</evidence>
<evidence type="ECO:0000313" key="2">
    <source>
        <dbReference type="Proteomes" id="UP000290567"/>
    </source>
</evidence>